<dbReference type="EMBL" id="BLLK01000077">
    <property type="protein sequence ID" value="GFH62103.1"/>
    <property type="molecule type" value="Genomic_DNA"/>
</dbReference>
<name>A0AAD3HGF4_9STRA</name>
<accession>A0AAD3HGF4</accession>
<dbReference type="Gene3D" id="2.160.20.10">
    <property type="entry name" value="Single-stranded right-handed beta-helix, Pectin lyase-like"/>
    <property type="match status" value="1"/>
</dbReference>
<dbReference type="SUPFAM" id="SSF51126">
    <property type="entry name" value="Pectin lyase-like"/>
    <property type="match status" value="1"/>
</dbReference>
<feature type="signal peptide" evidence="1">
    <location>
        <begin position="1"/>
        <end position="20"/>
    </location>
</feature>
<feature type="chain" id="PRO_5042066251" description="Endo-polygalacturonase" evidence="1">
    <location>
        <begin position="21"/>
        <end position="647"/>
    </location>
</feature>
<protein>
    <recommendedName>
        <fullName evidence="4">Endo-polygalacturonase</fullName>
    </recommendedName>
</protein>
<evidence type="ECO:0000313" key="2">
    <source>
        <dbReference type="EMBL" id="GFH62103.1"/>
    </source>
</evidence>
<evidence type="ECO:0008006" key="4">
    <source>
        <dbReference type="Google" id="ProtNLM"/>
    </source>
</evidence>
<organism evidence="2 3">
    <name type="scientific">Chaetoceros tenuissimus</name>
    <dbReference type="NCBI Taxonomy" id="426638"/>
    <lineage>
        <taxon>Eukaryota</taxon>
        <taxon>Sar</taxon>
        <taxon>Stramenopiles</taxon>
        <taxon>Ochrophyta</taxon>
        <taxon>Bacillariophyta</taxon>
        <taxon>Coscinodiscophyceae</taxon>
        <taxon>Chaetocerotophycidae</taxon>
        <taxon>Chaetocerotales</taxon>
        <taxon>Chaetocerotaceae</taxon>
        <taxon>Chaetoceros</taxon>
    </lineage>
</organism>
<reference evidence="2 3" key="1">
    <citation type="journal article" date="2021" name="Sci. Rep.">
        <title>The genome of the diatom Chaetoceros tenuissimus carries an ancient integrated fragment of an extant virus.</title>
        <authorList>
            <person name="Hongo Y."/>
            <person name="Kimura K."/>
            <person name="Takaki Y."/>
            <person name="Yoshida Y."/>
            <person name="Baba S."/>
            <person name="Kobayashi G."/>
            <person name="Nagasaki K."/>
            <person name="Hano T."/>
            <person name="Tomaru Y."/>
        </authorList>
    </citation>
    <scope>NUCLEOTIDE SEQUENCE [LARGE SCALE GENOMIC DNA]</scope>
    <source>
        <strain evidence="2 3">NIES-3715</strain>
    </source>
</reference>
<dbReference type="InterPro" id="IPR012334">
    <property type="entry name" value="Pectin_lyas_fold"/>
</dbReference>
<gene>
    <name evidence="2" type="ORF">CTEN210_18579</name>
</gene>
<keyword evidence="3" id="KW-1185">Reference proteome</keyword>
<proteinExistence type="predicted"/>
<sequence length="647" mass="71306">MKGFSLFLAALYMNALLVDGRLAKSGSNKNDRSIHAPYDAFCLVNDDFAKGTLIINTPGTYKLCEDIVFDPIQNIELPIMEMYLPDFKVYDRNAYGLGFFAAIAISASNVEIYLNNHSIEQSEGHALMQRFFAVFELANSPFLKSVGPSQFVGNVEFESASNVGIYGPGIIGRSAHHGVHGNDNKNITIRDITFKDFEVAAVSLNNVDDAFIIGNTIPNNRHDVPIVGSFSAATQVSHYGKALKEMNFGMDIKGVYTSAAEVYERLVATIENVAYDVLFRNKGFINEKKHPEEYFLFHNKNSVVDGPCYAFVIHGKGPAVGGFGFELSDSSKMSSNIQIIDNVIENIKCWTNEVPAVVIEDVVQNDARGAILQLIKSTPEDNFLAINSDGTYKRNPVADMQIMTAYAIQQGLLNDNPNLQTVVNTISPSIVKWASSSNDVLVPQYRCNGDSMHHTVKGMTIIRVEDCEGFKISGNNIKGIENLSGEPFENCSSFHAGASKEDTSTQVGNVRVISVAAVTGYNTDKIASKSIIVSNEIKDVQGKSICGIDLQGKSDSCLIDYNIVDYSFMPEEGMEENFALRLRKFVDNSSDGIKAIEIGAHNEFDKSQIQILNNVLDEERMRRLEHLHRNLNIGNEWKLGGCPFGGR</sequence>
<comment type="caution">
    <text evidence="2">The sequence shown here is derived from an EMBL/GenBank/DDBJ whole genome shotgun (WGS) entry which is preliminary data.</text>
</comment>
<dbReference type="InterPro" id="IPR011050">
    <property type="entry name" value="Pectin_lyase_fold/virulence"/>
</dbReference>
<dbReference type="Proteomes" id="UP001054902">
    <property type="component" value="Unassembled WGS sequence"/>
</dbReference>
<evidence type="ECO:0000313" key="3">
    <source>
        <dbReference type="Proteomes" id="UP001054902"/>
    </source>
</evidence>
<keyword evidence="1" id="KW-0732">Signal</keyword>
<dbReference type="AlphaFoldDB" id="A0AAD3HGF4"/>
<evidence type="ECO:0000256" key="1">
    <source>
        <dbReference type="SAM" id="SignalP"/>
    </source>
</evidence>